<gene>
    <name evidence="3" type="ORF">B0T21DRAFT_308018</name>
</gene>
<evidence type="ECO:0000313" key="3">
    <source>
        <dbReference type="EMBL" id="KAK0739344.1"/>
    </source>
</evidence>
<feature type="non-terminal residue" evidence="3">
    <location>
        <position position="771"/>
    </location>
</feature>
<feature type="domain" description="Nephrocystin 3-like N-terminal" evidence="2">
    <location>
        <begin position="230"/>
        <end position="398"/>
    </location>
</feature>
<dbReference type="EMBL" id="JAUKTV010000004">
    <property type="protein sequence ID" value="KAK0739344.1"/>
    <property type="molecule type" value="Genomic_DNA"/>
</dbReference>
<name>A0AA40BS12_9PEZI</name>
<dbReference type="SUPFAM" id="SSF52540">
    <property type="entry name" value="P-loop containing nucleoside triphosphate hydrolases"/>
    <property type="match status" value="1"/>
</dbReference>
<protein>
    <recommendedName>
        <fullName evidence="2">Nephrocystin 3-like N-terminal domain-containing protein</fullName>
    </recommendedName>
</protein>
<keyword evidence="1" id="KW-0677">Repeat</keyword>
<dbReference type="Pfam" id="PF24883">
    <property type="entry name" value="NPHP3_N"/>
    <property type="match status" value="1"/>
</dbReference>
<reference evidence="3" key="1">
    <citation type="submission" date="2023-06" db="EMBL/GenBank/DDBJ databases">
        <title>Genome-scale phylogeny and comparative genomics of the fungal order Sordariales.</title>
        <authorList>
            <consortium name="Lawrence Berkeley National Laboratory"/>
            <person name="Hensen N."/>
            <person name="Bonometti L."/>
            <person name="Westerberg I."/>
            <person name="Brannstrom I.O."/>
            <person name="Guillou S."/>
            <person name="Cros-Aarteil S."/>
            <person name="Calhoun S."/>
            <person name="Haridas S."/>
            <person name="Kuo A."/>
            <person name="Mondo S."/>
            <person name="Pangilinan J."/>
            <person name="Riley R."/>
            <person name="Labutti K."/>
            <person name="Andreopoulos B."/>
            <person name="Lipzen A."/>
            <person name="Chen C."/>
            <person name="Yanf M."/>
            <person name="Daum C."/>
            <person name="Ng V."/>
            <person name="Clum A."/>
            <person name="Steindorff A."/>
            <person name="Ohm R."/>
            <person name="Martin F."/>
            <person name="Silar P."/>
            <person name="Natvig D."/>
            <person name="Lalanne C."/>
            <person name="Gautier V."/>
            <person name="Ament-Velasquez S.L."/>
            <person name="Kruys A."/>
            <person name="Hutchinson M.I."/>
            <person name="Powell A.J."/>
            <person name="Barry K."/>
            <person name="Miller A.N."/>
            <person name="Grigoriev I.V."/>
            <person name="Debuchy R."/>
            <person name="Gladieux P."/>
            <person name="Thoren M.H."/>
            <person name="Johannesson H."/>
        </authorList>
    </citation>
    <scope>NUCLEOTIDE SEQUENCE</scope>
    <source>
        <strain evidence="3">CBS 540.89</strain>
    </source>
</reference>
<proteinExistence type="predicted"/>
<dbReference type="InterPro" id="IPR027417">
    <property type="entry name" value="P-loop_NTPase"/>
</dbReference>
<dbReference type="InterPro" id="IPR056884">
    <property type="entry name" value="NPHP3-like_N"/>
</dbReference>
<accession>A0AA40BS12</accession>
<comment type="caution">
    <text evidence="3">The sequence shown here is derived from an EMBL/GenBank/DDBJ whole genome shotgun (WGS) entry which is preliminary data.</text>
</comment>
<dbReference type="PANTHER" id="PTHR10039:SF5">
    <property type="entry name" value="NACHT DOMAIN-CONTAINING PROTEIN"/>
    <property type="match status" value="1"/>
</dbReference>
<sequence>MDPAIGIGLVAGILSFITFASKLVKSSVEIYRYAHLPKNATLQDVVSRMEHFYTQLEQESSKQQPVSSEEQRFVIRAGAKEDLERRLNACQNNLIVVLTCVKKENFLRALDENNTKIKELQTFIQELKAQLELRDTESDWLNESARKMISQIISTQESALYHVAHSRILQGLWYDRMKDRSNDLRDRLSEIQSWLRQERGTLSWLFDTNETMTLNAGNQEEVAMMREARERLHRWLSSDGGIFHIAGKLGCGKSTLMQLLHGHEFTKSALERWAAGYFFSVAVGGVQTSLKGLFRTLLYEILQASPELAPQVLPGPWKAATDLPWQARDTGFEISNPEVEEAVNKIIKQSTNHCFCIFIDALDEYRDVDTRDHADLVDLLHDWAPAARRNVKLCVASRLEPAFQNKFSAENTLYLHELTRYDMQHFVANRLSKLDKEIRIRLVKDIPEKAQGIFLWTHLVVQEIREDWESTHEVDPDILERFPAGMHSLLDRTIENIPEKCRRRAYLTFMMICLTMKFSLPLTSHQYSFLEEYCDNPTFAYSVHTEDRRNIDAERDINLKTLRDQKIQRALGKLRRECKSLVEVVQCLHPWEHEETRLEFTHRSILDYFHDTPIKQRLRSVISKYTVSEAIAQTLLAQFSFSRCLPHGDEWPGHLLDLLSGHEFILNKGPYRLLGRFDTVFDQTELKGLTDLKADATELRIGRITPIGTTFLVGTKRPHRELFLSSPIFYAIARADPSDTLYATWKIEDDSDFEPSETMAIAIAWTFLSMA</sequence>
<evidence type="ECO:0000259" key="2">
    <source>
        <dbReference type="Pfam" id="PF24883"/>
    </source>
</evidence>
<dbReference type="PANTHER" id="PTHR10039">
    <property type="entry name" value="AMELOGENIN"/>
    <property type="match status" value="1"/>
</dbReference>
<dbReference type="Gene3D" id="3.40.50.300">
    <property type="entry name" value="P-loop containing nucleotide triphosphate hydrolases"/>
    <property type="match status" value="1"/>
</dbReference>
<dbReference type="AlphaFoldDB" id="A0AA40BS12"/>
<evidence type="ECO:0000313" key="4">
    <source>
        <dbReference type="Proteomes" id="UP001172159"/>
    </source>
</evidence>
<dbReference type="Proteomes" id="UP001172159">
    <property type="component" value="Unassembled WGS sequence"/>
</dbReference>
<organism evidence="3 4">
    <name type="scientific">Apiosordaria backusii</name>
    <dbReference type="NCBI Taxonomy" id="314023"/>
    <lineage>
        <taxon>Eukaryota</taxon>
        <taxon>Fungi</taxon>
        <taxon>Dikarya</taxon>
        <taxon>Ascomycota</taxon>
        <taxon>Pezizomycotina</taxon>
        <taxon>Sordariomycetes</taxon>
        <taxon>Sordariomycetidae</taxon>
        <taxon>Sordariales</taxon>
        <taxon>Lasiosphaeriaceae</taxon>
        <taxon>Apiosordaria</taxon>
    </lineage>
</organism>
<evidence type="ECO:0000256" key="1">
    <source>
        <dbReference type="ARBA" id="ARBA00022737"/>
    </source>
</evidence>
<keyword evidence="4" id="KW-1185">Reference proteome</keyword>